<reference evidence="4" key="2">
    <citation type="journal article" date="2023" name="IMA Fungus">
        <title>Comparative genomic study of the Penicillium genus elucidates a diverse pangenome and 15 lateral gene transfer events.</title>
        <authorList>
            <person name="Petersen C."/>
            <person name="Sorensen T."/>
            <person name="Nielsen M.R."/>
            <person name="Sondergaard T.E."/>
            <person name="Sorensen J.L."/>
            <person name="Fitzpatrick D.A."/>
            <person name="Frisvad J.C."/>
            <person name="Nielsen K.L."/>
        </authorList>
    </citation>
    <scope>NUCLEOTIDE SEQUENCE</scope>
    <source>
        <strain evidence="4">IBT 30728</strain>
    </source>
</reference>
<dbReference type="PANTHER" id="PTHR28136">
    <property type="entry name" value="NUCLEUS EXPORT PROTEIN BRR6"/>
    <property type="match status" value="1"/>
</dbReference>
<dbReference type="SMART" id="SM01042">
    <property type="entry name" value="Brr6_like_C_C"/>
    <property type="match status" value="1"/>
</dbReference>
<evidence type="ECO:0000259" key="3">
    <source>
        <dbReference type="SMART" id="SM01042"/>
    </source>
</evidence>
<feature type="compositionally biased region" description="Basic residues" evidence="1">
    <location>
        <begin position="160"/>
        <end position="171"/>
    </location>
</feature>
<dbReference type="GO" id="GO:0031965">
    <property type="term" value="C:nuclear membrane"/>
    <property type="evidence" value="ECO:0007669"/>
    <property type="project" value="InterPro"/>
</dbReference>
<feature type="compositionally biased region" description="Polar residues" evidence="1">
    <location>
        <begin position="123"/>
        <end position="136"/>
    </location>
</feature>
<dbReference type="PANTHER" id="PTHR28136:SF1">
    <property type="entry name" value="NUCLEUS EXPORT PROTEIN BRL1"/>
    <property type="match status" value="1"/>
</dbReference>
<feature type="region of interest" description="Disordered" evidence="1">
    <location>
        <begin position="414"/>
        <end position="473"/>
    </location>
</feature>
<feature type="compositionally biased region" description="Polar residues" evidence="1">
    <location>
        <begin position="414"/>
        <end position="427"/>
    </location>
</feature>
<keyword evidence="2" id="KW-1133">Transmembrane helix</keyword>
<dbReference type="AlphaFoldDB" id="A0A9X0BJE0"/>
<keyword evidence="2" id="KW-0472">Membrane</keyword>
<protein>
    <recommendedName>
        <fullName evidence="3">Brl1/Brr6 domain-containing protein</fullName>
    </recommendedName>
</protein>
<feature type="compositionally biased region" description="Basic and acidic residues" evidence="1">
    <location>
        <begin position="448"/>
        <end position="459"/>
    </location>
</feature>
<dbReference type="EMBL" id="JAPWDQ010000015">
    <property type="protein sequence ID" value="KAJ5469298.1"/>
    <property type="molecule type" value="Genomic_DNA"/>
</dbReference>
<comment type="caution">
    <text evidence="4">The sequence shown here is derived from an EMBL/GenBank/DDBJ whole genome shotgun (WGS) entry which is preliminary data.</text>
</comment>
<dbReference type="GeneID" id="81628761"/>
<organism evidence="4 5">
    <name type="scientific">Penicillium diatomitis</name>
    <dbReference type="NCBI Taxonomy" id="2819901"/>
    <lineage>
        <taxon>Eukaryota</taxon>
        <taxon>Fungi</taxon>
        <taxon>Dikarya</taxon>
        <taxon>Ascomycota</taxon>
        <taxon>Pezizomycotina</taxon>
        <taxon>Eurotiomycetes</taxon>
        <taxon>Eurotiomycetidae</taxon>
        <taxon>Eurotiales</taxon>
        <taxon>Aspergillaceae</taxon>
        <taxon>Penicillium</taxon>
    </lineage>
</organism>
<proteinExistence type="predicted"/>
<sequence length="473" mass="53715">MNSRNEAGGVIPMDYEWHGGSSGPVDFTSPFSHVRRQPSQDNKKRSHQVFESPEKPSIPALRPPNSQSSFLFSPPRQQAATQSQSSIFGQPAFMTPRKLEVDFSSGAENFSSPEIADNEETPEQQTRGTRRNSLFNQYGRFAPSPGRGEIPRKNIYSRAAARKVQKRRTRNRDRAIEREVQLDDDDEDDDSDRPGSNEGRIEKKRRQKIAEPGTAPSQSSSARMGFFKQVLTLLEEHPNVPAILSWWAQLVVNLSLFSLAVWMVFSFVAEIRNEFDAVASKEMDSILHSIAECMQRYEDNKCAAGNLVPGLIPICAADRKCMDTDPTHVRRAMLSARTMAQIIDSFIEPISWKAIIIFLATIGTVAWASNWSFRSFRNNRLNQGYPQHDYPPPPPPVYNPNMHGQALHLQQNPTYGFHGQQESPSKNYTERDEDAPLLLENTRAMDFVTERSRERESHLRTPSPSKRMHRQFA</sequence>
<feature type="transmembrane region" description="Helical" evidence="2">
    <location>
        <begin position="354"/>
        <end position="373"/>
    </location>
</feature>
<feature type="compositionally biased region" description="Polar residues" evidence="1">
    <location>
        <begin position="64"/>
        <end position="88"/>
    </location>
</feature>
<dbReference type="InterPro" id="IPR018767">
    <property type="entry name" value="Brl1/Brr6_dom"/>
</dbReference>
<feature type="compositionally biased region" description="Acidic residues" evidence="1">
    <location>
        <begin position="182"/>
        <end position="191"/>
    </location>
</feature>
<evidence type="ECO:0000256" key="1">
    <source>
        <dbReference type="SAM" id="MobiDB-lite"/>
    </source>
</evidence>
<feature type="domain" description="Brl1/Brr6" evidence="3">
    <location>
        <begin position="244"/>
        <end position="377"/>
    </location>
</feature>
<accession>A0A9X0BJE0</accession>
<dbReference type="GO" id="GO:0055088">
    <property type="term" value="P:lipid homeostasis"/>
    <property type="evidence" value="ECO:0007669"/>
    <property type="project" value="InterPro"/>
</dbReference>
<dbReference type="GO" id="GO:0006998">
    <property type="term" value="P:nuclear envelope organization"/>
    <property type="evidence" value="ECO:0007669"/>
    <property type="project" value="InterPro"/>
</dbReference>
<feature type="compositionally biased region" description="Basic and acidic residues" evidence="1">
    <location>
        <begin position="172"/>
        <end position="181"/>
    </location>
</feature>
<dbReference type="InterPro" id="IPR040202">
    <property type="entry name" value="Brl1/Brr6"/>
</dbReference>
<feature type="compositionally biased region" description="Basic and acidic residues" evidence="1">
    <location>
        <begin position="192"/>
        <end position="201"/>
    </location>
</feature>
<reference evidence="4" key="1">
    <citation type="submission" date="2022-12" db="EMBL/GenBank/DDBJ databases">
        <authorList>
            <person name="Petersen C."/>
        </authorList>
    </citation>
    <scope>NUCLEOTIDE SEQUENCE</scope>
    <source>
        <strain evidence="4">IBT 30728</strain>
    </source>
</reference>
<keyword evidence="5" id="KW-1185">Reference proteome</keyword>
<name>A0A9X0BJE0_9EURO</name>
<dbReference type="Proteomes" id="UP001148312">
    <property type="component" value="Unassembled WGS sequence"/>
</dbReference>
<feature type="transmembrane region" description="Helical" evidence="2">
    <location>
        <begin position="246"/>
        <end position="265"/>
    </location>
</feature>
<feature type="region of interest" description="Disordered" evidence="1">
    <location>
        <begin position="1"/>
        <end position="221"/>
    </location>
</feature>
<evidence type="ECO:0000256" key="2">
    <source>
        <dbReference type="SAM" id="Phobius"/>
    </source>
</evidence>
<dbReference type="Pfam" id="PF10104">
    <property type="entry name" value="Brr6_like_C_C"/>
    <property type="match status" value="1"/>
</dbReference>
<evidence type="ECO:0000313" key="4">
    <source>
        <dbReference type="EMBL" id="KAJ5469298.1"/>
    </source>
</evidence>
<keyword evidence="2" id="KW-0812">Transmembrane</keyword>
<dbReference type="RefSeq" id="XP_056785888.1">
    <property type="nucleotide sequence ID" value="XM_056938511.1"/>
</dbReference>
<evidence type="ECO:0000313" key="5">
    <source>
        <dbReference type="Proteomes" id="UP001148312"/>
    </source>
</evidence>
<gene>
    <name evidence="4" type="ORF">N7539_008916</name>
</gene>